<dbReference type="InterPro" id="IPR051720">
    <property type="entry name" value="rRNA_MeTrfase/Polyamine_Synth"/>
</dbReference>
<keyword evidence="2" id="KW-0808">Transferase</keyword>
<evidence type="ECO:0000313" key="3">
    <source>
        <dbReference type="EMBL" id="HHP04616.1"/>
    </source>
</evidence>
<sequence>MTVPVLRKKELEKLLNSIPAHPSPKVELEQYSTPSTAAATVLWIAEFHYHDISGKRIIDLGCGTGRLGLGAALLGADYVVMVDVDDEALRIARLCSHKLKLDGRVDLVACAVEKLPVREGGAFDTVLQNPPFGVHKRGMDIVFVKAAHRIARVIYTLHKASTEEYVRKILRELGREPLVLSRERFCIPYMFEFHRKRRHCFLVSLIRAS</sequence>
<proteinExistence type="predicted"/>
<dbReference type="Pfam" id="PF05175">
    <property type="entry name" value="MTS"/>
    <property type="match status" value="1"/>
</dbReference>
<evidence type="ECO:0000313" key="2">
    <source>
        <dbReference type="EMBL" id="HEB48858.1"/>
    </source>
</evidence>
<evidence type="ECO:0000259" key="1">
    <source>
        <dbReference type="Pfam" id="PF05175"/>
    </source>
</evidence>
<dbReference type="EMBL" id="DRZM01000089">
    <property type="protein sequence ID" value="HHP04616.1"/>
    <property type="molecule type" value="Genomic_DNA"/>
</dbReference>
<protein>
    <submittedName>
        <fullName evidence="2">Methyltransferase domain-containing protein</fullName>
    </submittedName>
</protein>
<dbReference type="CDD" id="cd02440">
    <property type="entry name" value="AdoMet_MTases"/>
    <property type="match status" value="1"/>
</dbReference>
<comment type="caution">
    <text evidence="2">The sequence shown here is derived from an EMBL/GenBank/DDBJ whole genome shotgun (WGS) entry which is preliminary data.</text>
</comment>
<dbReference type="PANTHER" id="PTHR23290">
    <property type="entry name" value="RRNA N6-ADENOSINE-METHYLTRANSFERASE METTL5"/>
    <property type="match status" value="1"/>
</dbReference>
<dbReference type="SUPFAM" id="SSF53335">
    <property type="entry name" value="S-adenosyl-L-methionine-dependent methyltransferases"/>
    <property type="match status" value="1"/>
</dbReference>
<dbReference type="GO" id="GO:0008168">
    <property type="term" value="F:methyltransferase activity"/>
    <property type="evidence" value="ECO:0007669"/>
    <property type="project" value="UniProtKB-KW"/>
</dbReference>
<dbReference type="Gene3D" id="3.40.50.150">
    <property type="entry name" value="Vaccinia Virus protein VP39"/>
    <property type="match status" value="1"/>
</dbReference>
<dbReference type="EMBL" id="DSKP01000125">
    <property type="protein sequence ID" value="HEB48858.1"/>
    <property type="molecule type" value="Genomic_DNA"/>
</dbReference>
<keyword evidence="2" id="KW-0489">Methyltransferase</keyword>
<dbReference type="AlphaFoldDB" id="A0A7C1T1S8"/>
<feature type="domain" description="Methyltransferase small" evidence="1">
    <location>
        <begin position="39"/>
        <end position="137"/>
    </location>
</feature>
<organism evidence="2">
    <name type="scientific">Thermofilum pendens</name>
    <dbReference type="NCBI Taxonomy" id="2269"/>
    <lineage>
        <taxon>Archaea</taxon>
        <taxon>Thermoproteota</taxon>
        <taxon>Thermoprotei</taxon>
        <taxon>Thermofilales</taxon>
        <taxon>Thermofilaceae</taxon>
        <taxon>Thermofilum</taxon>
    </lineage>
</organism>
<dbReference type="GO" id="GO:0032259">
    <property type="term" value="P:methylation"/>
    <property type="evidence" value="ECO:0007669"/>
    <property type="project" value="UniProtKB-KW"/>
</dbReference>
<dbReference type="InterPro" id="IPR029063">
    <property type="entry name" value="SAM-dependent_MTases_sf"/>
</dbReference>
<accession>A0A7C1T1S8</accession>
<dbReference type="InterPro" id="IPR007848">
    <property type="entry name" value="Small_mtfrase_dom"/>
</dbReference>
<reference evidence="2" key="1">
    <citation type="journal article" date="2020" name="mSystems">
        <title>Genome- and Community-Level Interaction Insights into Carbon Utilization and Element Cycling Functions of Hydrothermarchaeota in Hydrothermal Sediment.</title>
        <authorList>
            <person name="Zhou Z."/>
            <person name="Liu Y."/>
            <person name="Xu W."/>
            <person name="Pan J."/>
            <person name="Luo Z.H."/>
            <person name="Li M."/>
        </authorList>
    </citation>
    <scope>NUCLEOTIDE SEQUENCE [LARGE SCALE GENOMIC DNA]</scope>
    <source>
        <strain evidence="3">SpSt-1125</strain>
        <strain evidence="2">SpSt-25</strain>
    </source>
</reference>
<name>A0A7C1T1S8_THEPE</name>
<dbReference type="PANTHER" id="PTHR23290:SF0">
    <property type="entry name" value="RRNA N6-ADENOSINE-METHYLTRANSFERASE METTL5"/>
    <property type="match status" value="1"/>
</dbReference>
<gene>
    <name evidence="3" type="ORF">ENM88_02545</name>
    <name evidence="2" type="ORF">ENP77_03590</name>
</gene>